<dbReference type="PANTHER" id="PTHR46032:SF7">
    <property type="entry name" value="RIKEN CDNA 6430550D23 GENE"/>
    <property type="match status" value="1"/>
</dbReference>
<dbReference type="Gene3D" id="3.90.1480.20">
    <property type="entry name" value="Glycosyl transferase family 29"/>
    <property type="match status" value="1"/>
</dbReference>
<evidence type="ECO:0000256" key="17">
    <source>
        <dbReference type="ARBA" id="ARBA00047509"/>
    </source>
</evidence>
<evidence type="ECO:0000256" key="10">
    <source>
        <dbReference type="ARBA" id="ARBA00023136"/>
    </source>
</evidence>
<reference evidence="19 20" key="1">
    <citation type="journal article" date="2020" name="Nature">
        <title>Six reference-quality genomes reveal evolution of bat adaptations.</title>
        <authorList>
            <person name="Jebb D."/>
            <person name="Huang Z."/>
            <person name="Pippel M."/>
            <person name="Hughes G.M."/>
            <person name="Lavrichenko K."/>
            <person name="Devanna P."/>
            <person name="Winkler S."/>
            <person name="Jermiin L.S."/>
            <person name="Skirmuntt E.C."/>
            <person name="Katzourakis A."/>
            <person name="Burkitt-Gray L."/>
            <person name="Ray D.A."/>
            <person name="Sullivan K.A.M."/>
            <person name="Roscito J.G."/>
            <person name="Kirilenko B.M."/>
            <person name="Davalos L.M."/>
            <person name="Corthals A.P."/>
            <person name="Power M.L."/>
            <person name="Jones G."/>
            <person name="Ransome R.D."/>
            <person name="Dechmann D.K.N."/>
            <person name="Locatelli A.G."/>
            <person name="Puechmaille S.J."/>
            <person name="Fedrigo O."/>
            <person name="Jarvis E.D."/>
            <person name="Hiller M."/>
            <person name="Vernes S.C."/>
            <person name="Myers E.W."/>
            <person name="Teeling E.C."/>
        </authorList>
    </citation>
    <scope>NUCLEOTIDE SEQUENCE [LARGE SCALE GENOMIC DNA]</scope>
    <source>
        <strain evidence="19">MMolMol1</strain>
        <tissue evidence="19">Muscle</tissue>
    </source>
</reference>
<dbReference type="InterPro" id="IPR038578">
    <property type="entry name" value="GT29-like_sf"/>
</dbReference>
<evidence type="ECO:0000313" key="20">
    <source>
        <dbReference type="Proteomes" id="UP000550707"/>
    </source>
</evidence>
<evidence type="ECO:0000256" key="16">
    <source>
        <dbReference type="ARBA" id="ARBA00043773"/>
    </source>
</evidence>
<keyword evidence="5" id="KW-0808">Transferase</keyword>
<dbReference type="InParanoid" id="A0A7J8HG06"/>
<evidence type="ECO:0000256" key="6">
    <source>
        <dbReference type="ARBA" id="ARBA00022692"/>
    </source>
</evidence>
<evidence type="ECO:0000256" key="11">
    <source>
        <dbReference type="ARBA" id="ARBA00023180"/>
    </source>
</evidence>
<sequence length="231" mass="26324">MDSMGLYRLATRERNGRKYPDRGKKPVCCLPWRPSPRPDMKCVLQIFVLWVFWVLILCLMVPCLDWKAESTPQEKLTYLVPWRGNCLWFKFRKCGCPSGTLNYSLCHHRGMNSASELGKAWEQLFRVIPRSSVSHNLYCGTCVLVGNSKILRASGLVSNVTQHTTVFRMKQTPVQGFKMVGNQSMGHFTCRRNVGAQGSWRQLLLLLLKLSGLAWTSDALSQEILDDDLVP</sequence>
<dbReference type="InterPro" id="IPR051757">
    <property type="entry name" value="Beta-gal_alpha2-3_sialyltrans"/>
</dbReference>
<comment type="subcellular location">
    <subcellularLocation>
        <location evidence="1">Golgi apparatus membrane</location>
        <topology evidence="1">Single-pass type II membrane protein</topology>
    </subcellularLocation>
</comment>
<dbReference type="AlphaFoldDB" id="A0A7J8HG06"/>
<organism evidence="19 20">
    <name type="scientific">Molossus molossus</name>
    <name type="common">Pallas' mastiff bat</name>
    <name type="synonym">Vespertilio molossus</name>
    <dbReference type="NCBI Taxonomy" id="27622"/>
    <lineage>
        <taxon>Eukaryota</taxon>
        <taxon>Metazoa</taxon>
        <taxon>Chordata</taxon>
        <taxon>Craniata</taxon>
        <taxon>Vertebrata</taxon>
        <taxon>Euteleostomi</taxon>
        <taxon>Mammalia</taxon>
        <taxon>Eutheria</taxon>
        <taxon>Laurasiatheria</taxon>
        <taxon>Chiroptera</taxon>
        <taxon>Yangochiroptera</taxon>
        <taxon>Molossidae</taxon>
        <taxon>Molossus</taxon>
    </lineage>
</organism>
<keyword evidence="6 18" id="KW-0812">Transmembrane</keyword>
<dbReference type="Proteomes" id="UP000550707">
    <property type="component" value="Unassembled WGS sequence"/>
</dbReference>
<evidence type="ECO:0000256" key="18">
    <source>
        <dbReference type="SAM" id="Phobius"/>
    </source>
</evidence>
<comment type="catalytic activity">
    <reaction evidence="17">
        <text>ganglioside GM1 (d18:1(4E)/18:0) + CMP-N-acetyl-beta-neuraminate = ganglioside GD1a (18:1(4E)/18:0) + CMP + H(+)</text>
        <dbReference type="Rhea" id="RHEA:48248"/>
        <dbReference type="ChEBI" id="CHEBI:15378"/>
        <dbReference type="ChEBI" id="CHEBI:57812"/>
        <dbReference type="ChEBI" id="CHEBI:60377"/>
        <dbReference type="ChEBI" id="CHEBI:73110"/>
        <dbReference type="ChEBI" id="CHEBI:90153"/>
    </reaction>
    <physiologicalReaction direction="left-to-right" evidence="17">
        <dbReference type="Rhea" id="RHEA:48249"/>
    </physiologicalReaction>
</comment>
<comment type="catalytic activity">
    <reaction evidence="12">
        <text>a beta-D-galactosyl-(1-&gt;3)-N-acetyl-alpha-D-galactosaminyl derivative + CMP-N-acetyl-beta-neuraminate = an N-acetyl-alpha-neuraminyl-(2-&gt;3)-beta-D-galactosyl-(1-&gt;3)-N-acetyl-alpha-D-galactosaminyl derivative + CMP + H(+)</text>
        <dbReference type="Rhea" id="RHEA:21616"/>
        <dbReference type="ChEBI" id="CHEBI:15378"/>
        <dbReference type="ChEBI" id="CHEBI:57812"/>
        <dbReference type="ChEBI" id="CHEBI:60377"/>
        <dbReference type="ChEBI" id="CHEBI:133470"/>
        <dbReference type="ChEBI" id="CHEBI:139596"/>
        <dbReference type="EC" id="2.4.3.4"/>
    </reaction>
    <physiologicalReaction direction="left-to-right" evidence="12">
        <dbReference type="Rhea" id="RHEA:21617"/>
    </physiologicalReaction>
</comment>
<dbReference type="EC" id="2.4.3.2" evidence="13"/>
<gene>
    <name evidence="19" type="ORF">HJG59_001820</name>
</gene>
<evidence type="ECO:0000256" key="12">
    <source>
        <dbReference type="ARBA" id="ARBA00036292"/>
    </source>
</evidence>
<evidence type="ECO:0000313" key="19">
    <source>
        <dbReference type="EMBL" id="KAF6470839.1"/>
    </source>
</evidence>
<dbReference type="Pfam" id="PF00777">
    <property type="entry name" value="Glyco_transf_29"/>
    <property type="match status" value="1"/>
</dbReference>
<evidence type="ECO:0000256" key="3">
    <source>
        <dbReference type="ARBA" id="ARBA00006003"/>
    </source>
</evidence>
<dbReference type="GO" id="GO:0000139">
    <property type="term" value="C:Golgi membrane"/>
    <property type="evidence" value="ECO:0007669"/>
    <property type="project" value="UniProtKB-SubCell"/>
</dbReference>
<keyword evidence="7" id="KW-0735">Signal-anchor</keyword>
<evidence type="ECO:0000256" key="5">
    <source>
        <dbReference type="ARBA" id="ARBA00022679"/>
    </source>
</evidence>
<evidence type="ECO:0000256" key="14">
    <source>
        <dbReference type="ARBA" id="ARBA00042990"/>
    </source>
</evidence>
<proteinExistence type="inferred from homology"/>
<dbReference type="GO" id="GO:0003836">
    <property type="term" value="F:beta-galactoside (CMP) alpha-2,3-sialyltransferase activity"/>
    <property type="evidence" value="ECO:0007669"/>
    <property type="project" value="UniProtKB-EC"/>
</dbReference>
<evidence type="ECO:0000256" key="9">
    <source>
        <dbReference type="ARBA" id="ARBA00023034"/>
    </source>
</evidence>
<keyword evidence="11" id="KW-0325">Glycoprotein</keyword>
<dbReference type="InterPro" id="IPR001675">
    <property type="entry name" value="Glyco_trans_29"/>
</dbReference>
<evidence type="ECO:0000256" key="15">
    <source>
        <dbReference type="ARBA" id="ARBA00043673"/>
    </source>
</evidence>
<keyword evidence="20" id="KW-1185">Reference proteome</keyword>
<evidence type="ECO:0000256" key="2">
    <source>
        <dbReference type="ARBA" id="ARBA00004934"/>
    </source>
</evidence>
<dbReference type="GO" id="GO:0047288">
    <property type="term" value="F:beta-D-galactosyl-(1-&gt;3)-N-acetyl-beta-D-galactosaminide alpha-2,3- sialyltransferase"/>
    <property type="evidence" value="ECO:0007669"/>
    <property type="project" value="UniProtKB-EC"/>
</dbReference>
<feature type="transmembrane region" description="Helical" evidence="18">
    <location>
        <begin position="42"/>
        <end position="62"/>
    </location>
</feature>
<evidence type="ECO:0000256" key="7">
    <source>
        <dbReference type="ARBA" id="ARBA00022968"/>
    </source>
</evidence>
<keyword evidence="8 18" id="KW-1133">Transmembrane helix</keyword>
<dbReference type="GO" id="GO:0097503">
    <property type="term" value="P:sialylation"/>
    <property type="evidence" value="ECO:0007669"/>
    <property type="project" value="TreeGrafter"/>
</dbReference>
<evidence type="ECO:0000256" key="13">
    <source>
        <dbReference type="ARBA" id="ARBA00039106"/>
    </source>
</evidence>
<comment type="catalytic activity">
    <reaction evidence="16">
        <text>a ganglioside GM1 (d18:1(4E)) + CMP-N-acetyl-beta-neuraminate = a ganglioside GD1a (d18:1(4E)) + CMP + H(+)</text>
        <dbReference type="Rhea" id="RHEA:18021"/>
        <dbReference type="ChEBI" id="CHEBI:15378"/>
        <dbReference type="ChEBI" id="CHEBI:57812"/>
        <dbReference type="ChEBI" id="CHEBI:60377"/>
        <dbReference type="ChEBI" id="CHEBI:77709"/>
        <dbReference type="ChEBI" id="CHEBI:78445"/>
        <dbReference type="EC" id="2.4.3.2"/>
    </reaction>
    <physiologicalReaction direction="left-to-right" evidence="16">
        <dbReference type="Rhea" id="RHEA:18022"/>
    </physiologicalReaction>
</comment>
<name>A0A7J8HG06_MOLMO</name>
<evidence type="ECO:0000256" key="8">
    <source>
        <dbReference type="ARBA" id="ARBA00022989"/>
    </source>
</evidence>
<evidence type="ECO:0000256" key="4">
    <source>
        <dbReference type="ARBA" id="ARBA00022676"/>
    </source>
</evidence>
<keyword evidence="4" id="KW-0328">Glycosyltransferase</keyword>
<comment type="catalytic activity">
    <reaction evidence="15">
        <text>a ganglioside GA1 (d18:1(4E)) + CMP-N-acetyl-beta-neuraminate = a ganglioside GM1b (d18:1(4E)) + CMP + H(+)</text>
        <dbReference type="Rhea" id="RHEA:47560"/>
        <dbReference type="ChEBI" id="CHEBI:15378"/>
        <dbReference type="ChEBI" id="CHEBI:27938"/>
        <dbReference type="ChEBI" id="CHEBI:57812"/>
        <dbReference type="ChEBI" id="CHEBI:60377"/>
        <dbReference type="ChEBI" id="CHEBI:78568"/>
    </reaction>
    <physiologicalReaction direction="left-to-right" evidence="15">
        <dbReference type="Rhea" id="RHEA:47561"/>
    </physiologicalReaction>
</comment>
<keyword evidence="9" id="KW-0333">Golgi apparatus</keyword>
<evidence type="ECO:0000256" key="1">
    <source>
        <dbReference type="ARBA" id="ARBA00004323"/>
    </source>
</evidence>
<keyword evidence="10 18" id="KW-0472">Membrane</keyword>
<comment type="pathway">
    <text evidence="2">Glycolipid biosynthesis.</text>
</comment>
<accession>A0A7J8HG06</accession>
<protein>
    <recommendedName>
        <fullName evidence="13">beta-D-galactosyl-(1-&gt;3)-N-acetyl-beta-D-galactosaminide alpha-2,3-sialyltransferase</fullName>
        <ecNumber evidence="13">2.4.3.2</ecNumber>
    </recommendedName>
    <alternativeName>
        <fullName evidence="14">Monosialoganglioside sialyltransferase</fullName>
    </alternativeName>
</protein>
<dbReference type="EMBL" id="JACASF010000006">
    <property type="protein sequence ID" value="KAF6470839.1"/>
    <property type="molecule type" value="Genomic_DNA"/>
</dbReference>
<comment type="caution">
    <text evidence="19">The sequence shown here is derived from an EMBL/GenBank/DDBJ whole genome shotgun (WGS) entry which is preliminary data.</text>
</comment>
<comment type="similarity">
    <text evidence="3">Belongs to the glycosyltransferase 29 family.</text>
</comment>
<dbReference type="PANTHER" id="PTHR46032">
    <property type="entry name" value="ALPHA-2,3-SIALYLTRANSFERASE ST3GAL I ISOFORM X1"/>
    <property type="match status" value="1"/>
</dbReference>